<proteinExistence type="predicted"/>
<dbReference type="Proteomes" id="UP000655410">
    <property type="component" value="Unassembled WGS sequence"/>
</dbReference>
<name>A0ABQ2N5L4_9ACTN</name>
<dbReference type="SUPFAM" id="SSF109854">
    <property type="entry name" value="DinB/YfiT-like putative metalloenzymes"/>
    <property type="match status" value="1"/>
</dbReference>
<dbReference type="RefSeq" id="WP_188782417.1">
    <property type="nucleotide sequence ID" value="NZ_BMNI01000001.1"/>
</dbReference>
<accession>A0ABQ2N5L4</accession>
<sequence length="157" mass="17797">MTPSEQVKDFRVRLDSSLDHYSTVLHDCLDGLTEEEARRSLVPSKTTLMGLIKHVTYVEKFYFEHSVTGRPLKEIGVASTPDRSFVLTKTDTIESTQAAHHKACEESRQVAAKLKLDHIVTGRTAQPVLTIYLRTLHDLIQHCGHADILREQILHAR</sequence>
<evidence type="ECO:0000313" key="2">
    <source>
        <dbReference type="Proteomes" id="UP000655410"/>
    </source>
</evidence>
<dbReference type="Pfam" id="PF04978">
    <property type="entry name" value="MST"/>
    <property type="match status" value="1"/>
</dbReference>
<protein>
    <recommendedName>
        <fullName evidence="3">DinB family protein</fullName>
    </recommendedName>
</protein>
<dbReference type="InterPro" id="IPR034660">
    <property type="entry name" value="DinB/YfiT-like"/>
</dbReference>
<organism evidence="1 2">
    <name type="scientific">Nocardioides phosphati</name>
    <dbReference type="NCBI Taxonomy" id="1867775"/>
    <lineage>
        <taxon>Bacteria</taxon>
        <taxon>Bacillati</taxon>
        <taxon>Actinomycetota</taxon>
        <taxon>Actinomycetes</taxon>
        <taxon>Propionibacteriales</taxon>
        <taxon>Nocardioidaceae</taxon>
        <taxon>Nocardioides</taxon>
    </lineage>
</organism>
<comment type="caution">
    <text evidence="1">The sequence shown here is derived from an EMBL/GenBank/DDBJ whole genome shotgun (WGS) entry which is preliminary data.</text>
</comment>
<dbReference type="InterPro" id="IPR007061">
    <property type="entry name" value="MST-like"/>
</dbReference>
<evidence type="ECO:0000313" key="1">
    <source>
        <dbReference type="EMBL" id="GGO85421.1"/>
    </source>
</evidence>
<keyword evidence="2" id="KW-1185">Reference proteome</keyword>
<gene>
    <name evidence="1" type="ORF">GCM10011584_05350</name>
</gene>
<dbReference type="Gene3D" id="1.20.120.450">
    <property type="entry name" value="dinb family like domain"/>
    <property type="match status" value="1"/>
</dbReference>
<dbReference type="EMBL" id="BMNI01000001">
    <property type="protein sequence ID" value="GGO85421.1"/>
    <property type="molecule type" value="Genomic_DNA"/>
</dbReference>
<evidence type="ECO:0008006" key="3">
    <source>
        <dbReference type="Google" id="ProtNLM"/>
    </source>
</evidence>
<reference evidence="2" key="1">
    <citation type="journal article" date="2019" name="Int. J. Syst. Evol. Microbiol.">
        <title>The Global Catalogue of Microorganisms (GCM) 10K type strain sequencing project: providing services to taxonomists for standard genome sequencing and annotation.</title>
        <authorList>
            <consortium name="The Broad Institute Genomics Platform"/>
            <consortium name="The Broad Institute Genome Sequencing Center for Infectious Disease"/>
            <person name="Wu L."/>
            <person name="Ma J."/>
        </authorList>
    </citation>
    <scope>NUCLEOTIDE SEQUENCE [LARGE SCALE GENOMIC DNA]</scope>
    <source>
        <strain evidence="2">CGMCC 4.7371</strain>
    </source>
</reference>